<feature type="region of interest" description="Disordered" evidence="1">
    <location>
        <begin position="48"/>
        <end position="70"/>
    </location>
</feature>
<evidence type="ECO:0000313" key="2">
    <source>
        <dbReference type="EMBL" id="KIN94674.1"/>
    </source>
</evidence>
<organism evidence="2 3">
    <name type="scientific">Pisolithus tinctorius Marx 270</name>
    <dbReference type="NCBI Taxonomy" id="870435"/>
    <lineage>
        <taxon>Eukaryota</taxon>
        <taxon>Fungi</taxon>
        <taxon>Dikarya</taxon>
        <taxon>Basidiomycota</taxon>
        <taxon>Agaricomycotina</taxon>
        <taxon>Agaricomycetes</taxon>
        <taxon>Agaricomycetidae</taxon>
        <taxon>Boletales</taxon>
        <taxon>Sclerodermatineae</taxon>
        <taxon>Pisolithaceae</taxon>
        <taxon>Pisolithus</taxon>
    </lineage>
</organism>
<reference evidence="2 3" key="1">
    <citation type="submission" date="2014-04" db="EMBL/GenBank/DDBJ databases">
        <authorList>
            <consortium name="DOE Joint Genome Institute"/>
            <person name="Kuo A."/>
            <person name="Kohler A."/>
            <person name="Costa M.D."/>
            <person name="Nagy L.G."/>
            <person name="Floudas D."/>
            <person name="Copeland A."/>
            <person name="Barry K.W."/>
            <person name="Cichocki N."/>
            <person name="Veneault-Fourrey C."/>
            <person name="LaButti K."/>
            <person name="Lindquist E.A."/>
            <person name="Lipzen A."/>
            <person name="Lundell T."/>
            <person name="Morin E."/>
            <person name="Murat C."/>
            <person name="Sun H."/>
            <person name="Tunlid A."/>
            <person name="Henrissat B."/>
            <person name="Grigoriev I.V."/>
            <person name="Hibbett D.S."/>
            <person name="Martin F."/>
            <person name="Nordberg H.P."/>
            <person name="Cantor M.N."/>
            <person name="Hua S.X."/>
        </authorList>
    </citation>
    <scope>NUCLEOTIDE SEQUENCE [LARGE SCALE GENOMIC DNA]</scope>
    <source>
        <strain evidence="2 3">Marx 270</strain>
    </source>
</reference>
<name>A0A0C3N0M8_PISTI</name>
<dbReference type="EMBL" id="KN832089">
    <property type="protein sequence ID" value="KIN94674.1"/>
    <property type="molecule type" value="Genomic_DNA"/>
</dbReference>
<dbReference type="InParanoid" id="A0A0C3N0M8"/>
<accession>A0A0C3N0M8</accession>
<gene>
    <name evidence="2" type="ORF">M404DRAFT_1008134</name>
</gene>
<keyword evidence="3" id="KW-1185">Reference proteome</keyword>
<proteinExistence type="predicted"/>
<reference evidence="3" key="2">
    <citation type="submission" date="2015-01" db="EMBL/GenBank/DDBJ databases">
        <title>Evolutionary Origins and Diversification of the Mycorrhizal Mutualists.</title>
        <authorList>
            <consortium name="DOE Joint Genome Institute"/>
            <consortium name="Mycorrhizal Genomics Consortium"/>
            <person name="Kohler A."/>
            <person name="Kuo A."/>
            <person name="Nagy L.G."/>
            <person name="Floudas D."/>
            <person name="Copeland A."/>
            <person name="Barry K.W."/>
            <person name="Cichocki N."/>
            <person name="Veneault-Fourrey C."/>
            <person name="LaButti K."/>
            <person name="Lindquist E.A."/>
            <person name="Lipzen A."/>
            <person name="Lundell T."/>
            <person name="Morin E."/>
            <person name="Murat C."/>
            <person name="Riley R."/>
            <person name="Ohm R."/>
            <person name="Sun H."/>
            <person name="Tunlid A."/>
            <person name="Henrissat B."/>
            <person name="Grigoriev I.V."/>
            <person name="Hibbett D.S."/>
            <person name="Martin F."/>
        </authorList>
    </citation>
    <scope>NUCLEOTIDE SEQUENCE [LARGE SCALE GENOMIC DNA]</scope>
    <source>
        <strain evidence="3">Marx 270</strain>
    </source>
</reference>
<dbReference type="Proteomes" id="UP000054217">
    <property type="component" value="Unassembled WGS sequence"/>
</dbReference>
<protein>
    <submittedName>
        <fullName evidence="2">Uncharacterized protein</fullName>
    </submittedName>
</protein>
<dbReference type="HOGENOM" id="CLU_2758799_0_0_1"/>
<sequence length="70" mass="7545">MAGMNYRSNSSCTAPNYIMEFSTRLSFTLIQLPLSWGNELRVACPGVADGGGGRLRKDWNQEGESGSTAS</sequence>
<evidence type="ECO:0000313" key="3">
    <source>
        <dbReference type="Proteomes" id="UP000054217"/>
    </source>
</evidence>
<dbReference type="AlphaFoldDB" id="A0A0C3N0M8"/>
<evidence type="ECO:0000256" key="1">
    <source>
        <dbReference type="SAM" id="MobiDB-lite"/>
    </source>
</evidence>